<reference evidence="2" key="1">
    <citation type="submission" date="2013-01" db="EMBL/GenBank/DDBJ databases">
        <title>Draft Genome Sequence of a Mulberry Tree, Morus notabilis C.K. Schneid.</title>
        <authorList>
            <person name="He N."/>
            <person name="Zhao S."/>
        </authorList>
    </citation>
    <scope>NUCLEOTIDE SEQUENCE</scope>
</reference>
<dbReference type="EMBL" id="KE343643">
    <property type="protein sequence ID" value="EXB37569.1"/>
    <property type="molecule type" value="Genomic_DNA"/>
</dbReference>
<dbReference type="Proteomes" id="UP000030645">
    <property type="component" value="Unassembled WGS sequence"/>
</dbReference>
<dbReference type="AlphaFoldDB" id="W9QSL6"/>
<evidence type="ECO:0000313" key="1">
    <source>
        <dbReference type="EMBL" id="EXB37569.1"/>
    </source>
</evidence>
<organism evidence="1 2">
    <name type="scientific">Morus notabilis</name>
    <dbReference type="NCBI Taxonomy" id="981085"/>
    <lineage>
        <taxon>Eukaryota</taxon>
        <taxon>Viridiplantae</taxon>
        <taxon>Streptophyta</taxon>
        <taxon>Embryophyta</taxon>
        <taxon>Tracheophyta</taxon>
        <taxon>Spermatophyta</taxon>
        <taxon>Magnoliopsida</taxon>
        <taxon>eudicotyledons</taxon>
        <taxon>Gunneridae</taxon>
        <taxon>Pentapetalae</taxon>
        <taxon>rosids</taxon>
        <taxon>fabids</taxon>
        <taxon>Rosales</taxon>
        <taxon>Moraceae</taxon>
        <taxon>Moreae</taxon>
        <taxon>Morus</taxon>
    </lineage>
</organism>
<evidence type="ECO:0000313" key="2">
    <source>
        <dbReference type="Proteomes" id="UP000030645"/>
    </source>
</evidence>
<proteinExistence type="predicted"/>
<name>W9QSL6_9ROSA</name>
<gene>
    <name evidence="1" type="ORF">L484_021773</name>
</gene>
<keyword evidence="2" id="KW-1185">Reference proteome</keyword>
<sequence length="93" mass="10100">MLELLLVEVVLASPTSILNKDNGSLSRKTPITKIVTTTNRVMLDVVTMRMRDSFAPTTSCGEFVTMPMPSSFDVRSKGQQHGEVIGVGRAAMT</sequence>
<accession>W9QSL6</accession>
<protein>
    <submittedName>
        <fullName evidence="1">Uncharacterized protein</fullName>
    </submittedName>
</protein>